<evidence type="ECO:0000313" key="6">
    <source>
        <dbReference type="EMBL" id="CAD7647128.1"/>
    </source>
</evidence>
<keyword evidence="4" id="KW-1133">Transmembrane helix</keyword>
<name>A0A7R9LSK8_9ACAR</name>
<dbReference type="Gene3D" id="3.40.50.300">
    <property type="entry name" value="P-loop containing nucleotide triphosphate hydrolases"/>
    <property type="match status" value="1"/>
</dbReference>
<dbReference type="InterPro" id="IPR050352">
    <property type="entry name" value="ABCG_transporters"/>
</dbReference>
<dbReference type="EMBL" id="OC893506">
    <property type="protein sequence ID" value="CAD7647128.1"/>
    <property type="molecule type" value="Genomic_DNA"/>
</dbReference>
<keyword evidence="7" id="KW-1185">Reference proteome</keyword>
<dbReference type="PANTHER" id="PTHR48041">
    <property type="entry name" value="ABC TRANSPORTER G FAMILY MEMBER 28"/>
    <property type="match status" value="1"/>
</dbReference>
<keyword evidence="3" id="KW-0812">Transmembrane</keyword>
<evidence type="ECO:0000256" key="4">
    <source>
        <dbReference type="ARBA" id="ARBA00022989"/>
    </source>
</evidence>
<dbReference type="AlphaFoldDB" id="A0A7R9LSK8"/>
<feature type="non-terminal residue" evidence="6">
    <location>
        <position position="1"/>
    </location>
</feature>
<evidence type="ECO:0000313" key="7">
    <source>
        <dbReference type="Proteomes" id="UP000759131"/>
    </source>
</evidence>
<evidence type="ECO:0000256" key="3">
    <source>
        <dbReference type="ARBA" id="ARBA00022692"/>
    </source>
</evidence>
<proteinExistence type="predicted"/>
<reference evidence="6" key="1">
    <citation type="submission" date="2020-11" db="EMBL/GenBank/DDBJ databases">
        <authorList>
            <person name="Tran Van P."/>
        </authorList>
    </citation>
    <scope>NUCLEOTIDE SEQUENCE</scope>
</reference>
<gene>
    <name evidence="6" type="ORF">OSB1V03_LOCUS21294</name>
</gene>
<organism evidence="6">
    <name type="scientific">Medioppia subpectinata</name>
    <dbReference type="NCBI Taxonomy" id="1979941"/>
    <lineage>
        <taxon>Eukaryota</taxon>
        <taxon>Metazoa</taxon>
        <taxon>Ecdysozoa</taxon>
        <taxon>Arthropoda</taxon>
        <taxon>Chelicerata</taxon>
        <taxon>Arachnida</taxon>
        <taxon>Acari</taxon>
        <taxon>Acariformes</taxon>
        <taxon>Sarcoptiformes</taxon>
        <taxon>Oribatida</taxon>
        <taxon>Brachypylina</taxon>
        <taxon>Oppioidea</taxon>
        <taxon>Oppiidae</taxon>
        <taxon>Medioppia</taxon>
    </lineage>
</organism>
<comment type="subcellular location">
    <subcellularLocation>
        <location evidence="1">Membrane</location>
        <topology evidence="1">Multi-pass membrane protein</topology>
    </subcellularLocation>
</comment>
<evidence type="ECO:0000256" key="5">
    <source>
        <dbReference type="ARBA" id="ARBA00023136"/>
    </source>
</evidence>
<dbReference type="OrthoDB" id="6496307at2759"/>
<dbReference type="Proteomes" id="UP000759131">
    <property type="component" value="Unassembled WGS sequence"/>
</dbReference>
<keyword evidence="5" id="KW-0472">Membrane</keyword>
<dbReference type="EMBL" id="CAJPIZ010038931">
    <property type="protein sequence ID" value="CAG2121348.1"/>
    <property type="molecule type" value="Genomic_DNA"/>
</dbReference>
<keyword evidence="2" id="KW-0813">Transport</keyword>
<protein>
    <recommendedName>
        <fullName evidence="8">ABC transporter family G domain-containing protein</fullName>
    </recommendedName>
</protein>
<accession>A0A7R9LSK8</accession>
<feature type="non-terminal residue" evidence="6">
    <location>
        <position position="150"/>
    </location>
</feature>
<evidence type="ECO:0000256" key="2">
    <source>
        <dbReference type="ARBA" id="ARBA00022448"/>
    </source>
</evidence>
<evidence type="ECO:0000256" key="1">
    <source>
        <dbReference type="ARBA" id="ARBA00004141"/>
    </source>
</evidence>
<dbReference type="InterPro" id="IPR027417">
    <property type="entry name" value="P-loop_NTPase"/>
</dbReference>
<dbReference type="GO" id="GO:0005886">
    <property type="term" value="C:plasma membrane"/>
    <property type="evidence" value="ECO:0007669"/>
    <property type="project" value="TreeGrafter"/>
</dbReference>
<dbReference type="PANTHER" id="PTHR48041:SF139">
    <property type="entry name" value="PROTEIN SCARLET"/>
    <property type="match status" value="1"/>
</dbReference>
<dbReference type="SUPFAM" id="SSF52540">
    <property type="entry name" value="P-loop containing nucleoside triphosphate hydrolases"/>
    <property type="match status" value="1"/>
</dbReference>
<sequence>TMASEGRTIVCTIHQPSSQVFALFDHILLMADGRVAFMGTTETAKHFFSSLGYGSTITSNNYEENRIKQICDKYLISNFCQQISGNNNAIECQTRHTLNDSFSDDNNNSANRWSGYKYGFWAQLRALLWRSYLLTIRNQEIIIAQMIFML</sequence>
<evidence type="ECO:0008006" key="8">
    <source>
        <dbReference type="Google" id="ProtNLM"/>
    </source>
</evidence>
<dbReference type="GO" id="GO:0042626">
    <property type="term" value="F:ATPase-coupled transmembrane transporter activity"/>
    <property type="evidence" value="ECO:0007669"/>
    <property type="project" value="TreeGrafter"/>
</dbReference>